<dbReference type="GO" id="GO:0000166">
    <property type="term" value="F:nucleotide binding"/>
    <property type="evidence" value="ECO:0007669"/>
    <property type="project" value="InterPro"/>
</dbReference>
<protein>
    <submittedName>
        <fullName evidence="3">Putative dehydrogenase</fullName>
    </submittedName>
</protein>
<dbReference type="Proteomes" id="UP000530564">
    <property type="component" value="Unassembled WGS sequence"/>
</dbReference>
<dbReference type="InterPro" id="IPR051450">
    <property type="entry name" value="Gfo/Idh/MocA_Oxidoreductases"/>
</dbReference>
<evidence type="ECO:0000259" key="2">
    <source>
        <dbReference type="Pfam" id="PF22725"/>
    </source>
</evidence>
<dbReference type="PANTHER" id="PTHR43377">
    <property type="entry name" value="BILIVERDIN REDUCTASE A"/>
    <property type="match status" value="1"/>
</dbReference>
<keyword evidence="4" id="KW-1185">Reference proteome</keyword>
<organism evidence="3 4">
    <name type="scientific">Phenylobacterium haematophilum</name>
    <dbReference type="NCBI Taxonomy" id="98513"/>
    <lineage>
        <taxon>Bacteria</taxon>
        <taxon>Pseudomonadati</taxon>
        <taxon>Pseudomonadota</taxon>
        <taxon>Alphaproteobacteria</taxon>
        <taxon>Caulobacterales</taxon>
        <taxon>Caulobacteraceae</taxon>
        <taxon>Phenylobacterium</taxon>
    </lineage>
</organism>
<feature type="domain" description="Gfo/Idh/MocA-like oxidoreductase N-terminal" evidence="1">
    <location>
        <begin position="6"/>
        <end position="122"/>
    </location>
</feature>
<dbReference type="RefSeq" id="WP_183769583.1">
    <property type="nucleotide sequence ID" value="NZ_JACIDK010000001.1"/>
</dbReference>
<dbReference type="Pfam" id="PF01408">
    <property type="entry name" value="GFO_IDH_MocA"/>
    <property type="match status" value="1"/>
</dbReference>
<dbReference type="Gene3D" id="3.40.50.720">
    <property type="entry name" value="NAD(P)-binding Rossmann-like Domain"/>
    <property type="match status" value="1"/>
</dbReference>
<evidence type="ECO:0000313" key="3">
    <source>
        <dbReference type="EMBL" id="MBB3889576.1"/>
    </source>
</evidence>
<evidence type="ECO:0000313" key="4">
    <source>
        <dbReference type="Proteomes" id="UP000530564"/>
    </source>
</evidence>
<dbReference type="SUPFAM" id="SSF51735">
    <property type="entry name" value="NAD(P)-binding Rossmann-fold domains"/>
    <property type="match status" value="1"/>
</dbReference>
<dbReference type="AlphaFoldDB" id="A0A839ZTL0"/>
<dbReference type="InterPro" id="IPR055170">
    <property type="entry name" value="GFO_IDH_MocA-like_dom"/>
</dbReference>
<dbReference type="EMBL" id="JACIDK010000001">
    <property type="protein sequence ID" value="MBB3889576.1"/>
    <property type="molecule type" value="Genomic_DNA"/>
</dbReference>
<dbReference type="Pfam" id="PF22725">
    <property type="entry name" value="GFO_IDH_MocA_C3"/>
    <property type="match status" value="1"/>
</dbReference>
<gene>
    <name evidence="3" type="ORF">GGQ61_000273</name>
</gene>
<dbReference type="PANTHER" id="PTHR43377:SF1">
    <property type="entry name" value="BILIVERDIN REDUCTASE A"/>
    <property type="match status" value="1"/>
</dbReference>
<proteinExistence type="predicted"/>
<accession>A0A839ZTL0</accession>
<dbReference type="InterPro" id="IPR000683">
    <property type="entry name" value="Gfo/Idh/MocA-like_OxRdtase_N"/>
</dbReference>
<dbReference type="Gene3D" id="3.30.360.10">
    <property type="entry name" value="Dihydrodipicolinate Reductase, domain 2"/>
    <property type="match status" value="1"/>
</dbReference>
<dbReference type="InterPro" id="IPR036291">
    <property type="entry name" value="NAD(P)-bd_dom_sf"/>
</dbReference>
<reference evidence="3 4" key="1">
    <citation type="submission" date="2020-08" db="EMBL/GenBank/DDBJ databases">
        <title>Genomic Encyclopedia of Type Strains, Phase IV (KMG-IV): sequencing the most valuable type-strain genomes for metagenomic binning, comparative biology and taxonomic classification.</title>
        <authorList>
            <person name="Goeker M."/>
        </authorList>
    </citation>
    <scope>NUCLEOTIDE SEQUENCE [LARGE SCALE GENOMIC DNA]</scope>
    <source>
        <strain evidence="3 4">DSM 21793</strain>
    </source>
</reference>
<name>A0A839ZTL0_9CAUL</name>
<comment type="caution">
    <text evidence="3">The sequence shown here is derived from an EMBL/GenBank/DDBJ whole genome shotgun (WGS) entry which is preliminary data.</text>
</comment>
<sequence length="311" mass="33015">MGEPLRGGVIGAGVFGGHHARKYAGAEGAVLSAVLDTHHPDRAAALAVPLGGRAFHKLDEFLEACDVVTVASPASAHIEGALAALKAGKPVYIEKPIAISLADADKIMAEAAKQSLVVACGHQERVVFQAMGLFDIPEQPLRLESIRHGTPSERSLDVSVVLDLMIHDLDLALSLSTAQPVAVEGEGVVDFSGGWDQARAEVTFDDGFTAVFDSSRMALERKRSMKLVYPSGEVEIDFISRKFRNTTGFALNEDYADAPAVKDTLATSVEGFLAAVRGDAPRPIVTADEAARALDLALAVEHALEDRGLRR</sequence>
<evidence type="ECO:0000259" key="1">
    <source>
        <dbReference type="Pfam" id="PF01408"/>
    </source>
</evidence>
<feature type="domain" description="GFO/IDH/MocA-like oxidoreductase" evidence="2">
    <location>
        <begin position="157"/>
        <end position="223"/>
    </location>
</feature>
<dbReference type="SUPFAM" id="SSF55347">
    <property type="entry name" value="Glyceraldehyde-3-phosphate dehydrogenase-like, C-terminal domain"/>
    <property type="match status" value="1"/>
</dbReference>